<evidence type="ECO:0008006" key="4">
    <source>
        <dbReference type="Google" id="ProtNLM"/>
    </source>
</evidence>
<dbReference type="RefSeq" id="WP_035683572.1">
    <property type="nucleotide sequence ID" value="NZ_JPRL01000001.1"/>
</dbReference>
<dbReference type="AlphaFoldDB" id="A0A085ZN09"/>
<gene>
    <name evidence="2" type="ORF">IW19_09940</name>
</gene>
<feature type="transmembrane region" description="Helical" evidence="1">
    <location>
        <begin position="110"/>
        <end position="134"/>
    </location>
</feature>
<protein>
    <recommendedName>
        <fullName evidence="4">DUF1700 domain-containing protein</fullName>
    </recommendedName>
</protein>
<dbReference type="eggNOG" id="COG4709">
    <property type="taxonomic scope" value="Bacteria"/>
</dbReference>
<keyword evidence="1" id="KW-1133">Transmembrane helix</keyword>
<sequence length="205" mass="23975">MRIEDIKFEEKASQRIYNDYMKRIRKATASLSKTDQDDIYMEFNSHIYEAIHHKKDANEIDSLLDIIEKLGLPEEVLKPLVADKKLQQATKTFNPVHVFKALILNFTNGISYIFFFVLYLFLFGFVFLIFAKIYNPSLVGLYMKKDSFSVFVLGIINPESQIKNNIHEVLGNWFIPVMLLSIVLFYFLITLLLKFKKSINQKTLS</sequence>
<reference evidence="2 3" key="1">
    <citation type="submission" date="2014-07" db="EMBL/GenBank/DDBJ databases">
        <title>Genome of Flavobacterium reichenbachii LMG 25512.</title>
        <authorList>
            <person name="Stropko S.J."/>
            <person name="Pipes S.E."/>
            <person name="Newman J.D."/>
        </authorList>
    </citation>
    <scope>NUCLEOTIDE SEQUENCE [LARGE SCALE GENOMIC DNA]</scope>
    <source>
        <strain evidence="2 3">LMG 25512</strain>
    </source>
</reference>
<dbReference type="OrthoDB" id="1358731at2"/>
<comment type="caution">
    <text evidence="2">The sequence shown here is derived from an EMBL/GenBank/DDBJ whole genome shotgun (WGS) entry which is preliminary data.</text>
</comment>
<dbReference type="Proteomes" id="UP000028715">
    <property type="component" value="Unassembled WGS sequence"/>
</dbReference>
<evidence type="ECO:0000313" key="3">
    <source>
        <dbReference type="Proteomes" id="UP000028715"/>
    </source>
</evidence>
<proteinExistence type="predicted"/>
<dbReference type="EMBL" id="JPRL01000001">
    <property type="protein sequence ID" value="KFF05823.1"/>
    <property type="molecule type" value="Genomic_DNA"/>
</dbReference>
<organism evidence="2 3">
    <name type="scientific">Flavobacterium reichenbachii</name>
    <dbReference type="NCBI Taxonomy" id="362418"/>
    <lineage>
        <taxon>Bacteria</taxon>
        <taxon>Pseudomonadati</taxon>
        <taxon>Bacteroidota</taxon>
        <taxon>Flavobacteriia</taxon>
        <taxon>Flavobacteriales</taxon>
        <taxon>Flavobacteriaceae</taxon>
        <taxon>Flavobacterium</taxon>
    </lineage>
</organism>
<name>A0A085ZN09_9FLAO</name>
<keyword evidence="3" id="KW-1185">Reference proteome</keyword>
<keyword evidence="1" id="KW-0472">Membrane</keyword>
<evidence type="ECO:0000313" key="2">
    <source>
        <dbReference type="EMBL" id="KFF05823.1"/>
    </source>
</evidence>
<evidence type="ECO:0000256" key="1">
    <source>
        <dbReference type="SAM" id="Phobius"/>
    </source>
</evidence>
<keyword evidence="1" id="KW-0812">Transmembrane</keyword>
<feature type="transmembrane region" description="Helical" evidence="1">
    <location>
        <begin position="173"/>
        <end position="193"/>
    </location>
</feature>
<dbReference type="Pfam" id="PF22564">
    <property type="entry name" value="HAAS"/>
    <property type="match status" value="1"/>
</dbReference>
<dbReference type="STRING" id="362418.IW19_09940"/>
<accession>A0A085ZN09</accession>